<dbReference type="Gene3D" id="2.30.110.10">
    <property type="entry name" value="Electron Transport, Fmn-binding Protein, Chain A"/>
    <property type="match status" value="1"/>
</dbReference>
<proteinExistence type="inferred from homology"/>
<accession>A0A6B8KAU9</accession>
<dbReference type="Proteomes" id="UP000309061">
    <property type="component" value="Chromosome"/>
</dbReference>
<dbReference type="KEGG" id="mhey:H2LOC_005695"/>
<comment type="similarity">
    <text evidence="3">Belongs to the flavoredoxin family.</text>
</comment>
<organism evidence="6 7">
    <name type="scientific">Methylocystis heyeri</name>
    <dbReference type="NCBI Taxonomy" id="391905"/>
    <lineage>
        <taxon>Bacteria</taxon>
        <taxon>Pseudomonadati</taxon>
        <taxon>Pseudomonadota</taxon>
        <taxon>Alphaproteobacteria</taxon>
        <taxon>Hyphomicrobiales</taxon>
        <taxon>Methylocystaceae</taxon>
        <taxon>Methylocystis</taxon>
    </lineage>
</organism>
<evidence type="ECO:0000313" key="6">
    <source>
        <dbReference type="EMBL" id="QGM45226.1"/>
    </source>
</evidence>
<keyword evidence="2" id="KW-0285">Flavoprotein</keyword>
<keyword evidence="7" id="KW-1185">Reference proteome</keyword>
<evidence type="ECO:0000256" key="3">
    <source>
        <dbReference type="ARBA" id="ARBA00038054"/>
    </source>
</evidence>
<evidence type="ECO:0000256" key="2">
    <source>
        <dbReference type="ARBA" id="ARBA00022630"/>
    </source>
</evidence>
<dbReference type="Pfam" id="PF01613">
    <property type="entry name" value="Flavin_Reduct"/>
    <property type="match status" value="1"/>
</dbReference>
<feature type="domain" description="Flavin reductase like" evidence="5">
    <location>
        <begin position="15"/>
        <end position="158"/>
    </location>
</feature>
<dbReference type="PANTHER" id="PTHR43567:SF1">
    <property type="entry name" value="FLAVOREDOXIN"/>
    <property type="match status" value="1"/>
</dbReference>
<dbReference type="EMBL" id="CP046052">
    <property type="protein sequence ID" value="QGM45226.1"/>
    <property type="molecule type" value="Genomic_DNA"/>
</dbReference>
<evidence type="ECO:0000259" key="5">
    <source>
        <dbReference type="Pfam" id="PF01613"/>
    </source>
</evidence>
<dbReference type="OrthoDB" id="5946411at2"/>
<dbReference type="AlphaFoldDB" id="A0A6B8KAU9"/>
<evidence type="ECO:0000313" key="7">
    <source>
        <dbReference type="Proteomes" id="UP000309061"/>
    </source>
</evidence>
<evidence type="ECO:0000256" key="1">
    <source>
        <dbReference type="ARBA" id="ARBA00001917"/>
    </source>
</evidence>
<dbReference type="InterPro" id="IPR002563">
    <property type="entry name" value="Flavin_Rdtase-like_dom"/>
</dbReference>
<dbReference type="GO" id="GO:0010181">
    <property type="term" value="F:FMN binding"/>
    <property type="evidence" value="ECO:0007669"/>
    <property type="project" value="InterPro"/>
</dbReference>
<dbReference type="InterPro" id="IPR052174">
    <property type="entry name" value="Flavoredoxin"/>
</dbReference>
<feature type="compositionally biased region" description="Basic and acidic residues" evidence="4">
    <location>
        <begin position="211"/>
        <end position="222"/>
    </location>
</feature>
<dbReference type="GO" id="GO:0016646">
    <property type="term" value="F:oxidoreductase activity, acting on the CH-NH group of donors, NAD or NADP as acceptor"/>
    <property type="evidence" value="ECO:0007669"/>
    <property type="project" value="UniProtKB-ARBA"/>
</dbReference>
<name>A0A6B8KAU9_9HYPH</name>
<dbReference type="SUPFAM" id="SSF50475">
    <property type="entry name" value="FMN-binding split barrel"/>
    <property type="match status" value="1"/>
</dbReference>
<comment type="cofactor">
    <cofactor evidence="1">
        <name>FMN</name>
        <dbReference type="ChEBI" id="CHEBI:58210"/>
    </cofactor>
</comment>
<reference evidence="6 7" key="1">
    <citation type="submission" date="2019-11" db="EMBL/GenBank/DDBJ databases">
        <title>The genome sequence of Methylocystis heyeri.</title>
        <authorList>
            <person name="Oshkin I.Y."/>
            <person name="Miroshnikov K."/>
            <person name="Dedysh S.N."/>
        </authorList>
    </citation>
    <scope>NUCLEOTIDE SEQUENCE [LARGE SCALE GENOMIC DNA]</scope>
    <source>
        <strain evidence="6 7">H2</strain>
    </source>
</reference>
<sequence length="247" mass="26938">MPAEHRSIEPAILYFGAPVILVSTQNQDDTANLAPISSAWWLGWRCMLGLSAASKTTENLIRTGECVLNLPSVNQVGAVDRLARLTGSDPAPESKLAKGYRHEAKKFEAAGLTPVPSCTVAPPRALECPIHMEAVFAAKHGLGEDSPWKGALLAFELRVQRVHVAPQILMDGFENRIDPDKWRPLIMSFQNFYGLAEGRVQSSRLAEISEDSYRSPDVDRARRAPGNQTDAALETFDHTVTAPPPGS</sequence>
<gene>
    <name evidence="6" type="ORF">H2LOC_005695</name>
</gene>
<dbReference type="InterPro" id="IPR012349">
    <property type="entry name" value="Split_barrel_FMN-bd"/>
</dbReference>
<dbReference type="RefSeq" id="WP_136495508.1">
    <property type="nucleotide sequence ID" value="NZ_CP046052.1"/>
</dbReference>
<protein>
    <submittedName>
        <fullName evidence="6">Flavin reductase family protein</fullName>
    </submittedName>
</protein>
<feature type="region of interest" description="Disordered" evidence="4">
    <location>
        <begin position="209"/>
        <end position="247"/>
    </location>
</feature>
<dbReference type="PANTHER" id="PTHR43567">
    <property type="entry name" value="FLAVOREDOXIN-RELATED-RELATED"/>
    <property type="match status" value="1"/>
</dbReference>
<evidence type="ECO:0000256" key="4">
    <source>
        <dbReference type="SAM" id="MobiDB-lite"/>
    </source>
</evidence>